<dbReference type="GO" id="GO:0046872">
    <property type="term" value="F:metal ion binding"/>
    <property type="evidence" value="ECO:0007669"/>
    <property type="project" value="UniProtKB-KW"/>
</dbReference>
<dbReference type="SMART" id="SM00863">
    <property type="entry name" value="tRNA_SAD"/>
    <property type="match status" value="1"/>
</dbReference>
<keyword evidence="3 14" id="KW-0963">Cytoplasm</keyword>
<reference evidence="16 17" key="1">
    <citation type="submission" date="2019-04" db="EMBL/GenBank/DDBJ databases">
        <title>Sulfurimonas crateris sp. nov. a facultative anaerobic sulfur-oxidizing chemolithautotrophic bacterium isolated from a terrestrial mud vulcano.</title>
        <authorList>
            <person name="Ratnikova N.M."/>
            <person name="Slobodkin A.I."/>
            <person name="Merkel A.Y."/>
            <person name="Novikov A."/>
            <person name="Bonch-Osmolovskaya E.A."/>
            <person name="Slobodkina G.B."/>
        </authorList>
    </citation>
    <scope>NUCLEOTIDE SEQUENCE [LARGE SCALE GENOMIC DNA]</scope>
    <source>
        <strain evidence="16 17">SN118</strain>
    </source>
</reference>
<comment type="caution">
    <text evidence="16">The sequence shown here is derived from an EMBL/GenBank/DDBJ whole genome shotgun (WGS) entry which is preliminary data.</text>
</comment>
<dbReference type="GO" id="GO:0006435">
    <property type="term" value="P:threonyl-tRNA aminoacylation"/>
    <property type="evidence" value="ECO:0007669"/>
    <property type="project" value="UniProtKB-UniRule"/>
</dbReference>
<feature type="binding site" evidence="14">
    <location>
        <position position="300"/>
    </location>
    <ligand>
        <name>Zn(2+)</name>
        <dbReference type="ChEBI" id="CHEBI:29105"/>
        <note>catalytic</note>
    </ligand>
</feature>
<evidence type="ECO:0000256" key="14">
    <source>
        <dbReference type="HAMAP-Rule" id="MF_00184"/>
    </source>
</evidence>
<dbReference type="Gene3D" id="3.30.930.10">
    <property type="entry name" value="Bira Bifunctional Protein, Domain 2"/>
    <property type="match status" value="1"/>
</dbReference>
<dbReference type="PANTHER" id="PTHR11451:SF44">
    <property type="entry name" value="THREONINE--TRNA LIGASE, CHLOROPLASTIC_MITOCHONDRIAL 2"/>
    <property type="match status" value="1"/>
</dbReference>
<keyword evidence="4 14" id="KW-0820">tRNA-binding</keyword>
<dbReference type="Pfam" id="PF03129">
    <property type="entry name" value="HGTP_anticodon"/>
    <property type="match status" value="1"/>
</dbReference>
<comment type="subcellular location">
    <subcellularLocation>
        <location evidence="1 14">Cytoplasm</location>
    </subcellularLocation>
</comment>
<gene>
    <name evidence="14" type="primary">thrS</name>
    <name evidence="16" type="ORF">FCU45_09540</name>
</gene>
<keyword evidence="7 14" id="KW-0547">Nucleotide-binding</keyword>
<name>A0A4U2Z6Y7_9BACT</name>
<dbReference type="GO" id="GO:0000049">
    <property type="term" value="F:tRNA binding"/>
    <property type="evidence" value="ECO:0007669"/>
    <property type="project" value="UniProtKB-KW"/>
</dbReference>
<proteinExistence type="inferred from homology"/>
<comment type="cofactor">
    <cofactor evidence="14">
        <name>Zn(2+)</name>
        <dbReference type="ChEBI" id="CHEBI:29105"/>
    </cofactor>
    <text evidence="14">Binds 1 zinc ion per subunit.</text>
</comment>
<organism evidence="16 17">
    <name type="scientific">Sulfurimonas crateris</name>
    <dbReference type="NCBI Taxonomy" id="2574727"/>
    <lineage>
        <taxon>Bacteria</taxon>
        <taxon>Pseudomonadati</taxon>
        <taxon>Campylobacterota</taxon>
        <taxon>Epsilonproteobacteria</taxon>
        <taxon>Campylobacterales</taxon>
        <taxon>Sulfurimonadaceae</taxon>
        <taxon>Sulfurimonas</taxon>
    </lineage>
</organism>
<dbReference type="Gene3D" id="3.40.50.800">
    <property type="entry name" value="Anticodon-binding domain"/>
    <property type="match status" value="1"/>
</dbReference>
<feature type="region of interest" description="Catalytic" evidence="14">
    <location>
        <begin position="208"/>
        <end position="499"/>
    </location>
</feature>
<keyword evidence="9 14" id="KW-0067">ATP-binding</keyword>
<dbReference type="NCBIfam" id="TIGR00418">
    <property type="entry name" value="thrS"/>
    <property type="match status" value="1"/>
</dbReference>
<dbReference type="GO" id="GO:0005524">
    <property type="term" value="F:ATP binding"/>
    <property type="evidence" value="ECO:0007669"/>
    <property type="project" value="UniProtKB-UniRule"/>
</dbReference>
<evidence type="ECO:0000256" key="13">
    <source>
        <dbReference type="ARBA" id="ARBA00049515"/>
    </source>
</evidence>
<keyword evidence="10 14" id="KW-0694">RNA-binding</keyword>
<dbReference type="Pfam" id="PF00587">
    <property type="entry name" value="tRNA-synt_2b"/>
    <property type="match status" value="1"/>
</dbReference>
<evidence type="ECO:0000313" key="17">
    <source>
        <dbReference type="Proteomes" id="UP000309561"/>
    </source>
</evidence>
<keyword evidence="12 14" id="KW-0030">Aminoacyl-tRNA synthetase</keyword>
<dbReference type="InterPro" id="IPR004154">
    <property type="entry name" value="Anticodon-bd"/>
</dbReference>
<evidence type="ECO:0000256" key="12">
    <source>
        <dbReference type="ARBA" id="ARBA00023146"/>
    </source>
</evidence>
<evidence type="ECO:0000256" key="8">
    <source>
        <dbReference type="ARBA" id="ARBA00022833"/>
    </source>
</evidence>
<keyword evidence="17" id="KW-1185">Reference proteome</keyword>
<keyword evidence="8 14" id="KW-0862">Zinc</keyword>
<dbReference type="InterPro" id="IPR036621">
    <property type="entry name" value="Anticodon-bd_dom_sf"/>
</dbReference>
<evidence type="ECO:0000256" key="2">
    <source>
        <dbReference type="ARBA" id="ARBA00008226"/>
    </source>
</evidence>
<dbReference type="HAMAP" id="MF_00184">
    <property type="entry name" value="Thr_tRNA_synth"/>
    <property type="match status" value="1"/>
</dbReference>
<dbReference type="PANTHER" id="PTHR11451">
    <property type="entry name" value="THREONINE-TRNA LIGASE"/>
    <property type="match status" value="1"/>
</dbReference>
<dbReference type="InterPro" id="IPR033728">
    <property type="entry name" value="ThrRS_core"/>
</dbReference>
<feature type="domain" description="Aminoacyl-transfer RNA synthetases class-II family profile" evidence="15">
    <location>
        <begin position="234"/>
        <end position="499"/>
    </location>
</feature>
<dbReference type="PRINTS" id="PR01047">
    <property type="entry name" value="TRNASYNTHTHR"/>
</dbReference>
<dbReference type="EC" id="6.1.1.3" evidence="14"/>
<evidence type="ECO:0000256" key="10">
    <source>
        <dbReference type="ARBA" id="ARBA00022884"/>
    </source>
</evidence>
<dbReference type="InterPro" id="IPR045864">
    <property type="entry name" value="aa-tRNA-synth_II/BPL/LPL"/>
</dbReference>
<dbReference type="Proteomes" id="UP000309561">
    <property type="component" value="Unassembled WGS sequence"/>
</dbReference>
<evidence type="ECO:0000256" key="1">
    <source>
        <dbReference type="ARBA" id="ARBA00004496"/>
    </source>
</evidence>
<dbReference type="CDD" id="cd00860">
    <property type="entry name" value="ThrRS_anticodon"/>
    <property type="match status" value="1"/>
</dbReference>
<dbReference type="SUPFAM" id="SSF55186">
    <property type="entry name" value="ThrRS/AlaRS common domain"/>
    <property type="match status" value="1"/>
</dbReference>
<evidence type="ECO:0000256" key="7">
    <source>
        <dbReference type="ARBA" id="ARBA00022741"/>
    </source>
</evidence>
<evidence type="ECO:0000256" key="6">
    <source>
        <dbReference type="ARBA" id="ARBA00022723"/>
    </source>
</evidence>
<accession>A0A4U2Z6Y7</accession>
<evidence type="ECO:0000256" key="11">
    <source>
        <dbReference type="ARBA" id="ARBA00022917"/>
    </source>
</evidence>
<dbReference type="InterPro" id="IPR002320">
    <property type="entry name" value="Thr-tRNA-ligase_IIa"/>
</dbReference>
<dbReference type="AlphaFoldDB" id="A0A4U2Z6Y7"/>
<comment type="subunit">
    <text evidence="14">Homodimer.</text>
</comment>
<keyword evidence="5 14" id="KW-0436">Ligase</keyword>
<dbReference type="OrthoDB" id="9802304at2"/>
<evidence type="ECO:0000313" key="16">
    <source>
        <dbReference type="EMBL" id="TKI68651.1"/>
    </source>
</evidence>
<sequence length="602" mass="69169">MNAIAIKHNGEIIDLQTAKEKGFEGEQIHLDNSPESLDVLRHSTAHLMAQAIKSLYPDAKFFVGPTVKEGFYYDFKTKEEIGEGDLKTIEKEMLSLAKKKYEIEKYEISMSEAKEKFKDDHLKLTVMERIPSDTVSIYKQGEFEDLCRGPHLPNIGLIRYFKLTKIAGAYLGGDSKNEMLTRIYGIAFADKEALKSYLDMMAEAEKRDHRKLGAEMKMFTFREEVGAGFPIWLPAGGRLRSRLESLLFKAHRKRGYEPVRGPEMLRSDLWKTSGHYQNYGENMYFTNIDEIEFGVKPMNCVGHIKVYEEDLHSYRDLPLKYFEYGVVHRHEMTGALHGLFRVREFTQDDAHIFCRADQIEEQIIEVVDFVDKIMSTFEFDYKMMISTKPEKAVGSDEVWEVSTQALKKAMDKNGLVYEIDEGGGAFYGPKIDIKITDAIGREWQCGTIQLDFNLPERFELEYNGENNDKIQPVMIHRAILGSFERFIGILTEHYAGEFPMFIAPTQVAIVPIAAAHNDYAKELADKLIDLGADSEIYSKNDSLNKRIRTAEKSRVPMLAIIGDEEVESRTVAIRDRRTREQYNLSESEFLSLIQTKINEVNF</sequence>
<comment type="catalytic activity">
    <reaction evidence="13 14">
        <text>tRNA(Thr) + L-threonine + ATP = L-threonyl-tRNA(Thr) + AMP + diphosphate + H(+)</text>
        <dbReference type="Rhea" id="RHEA:24624"/>
        <dbReference type="Rhea" id="RHEA-COMP:9670"/>
        <dbReference type="Rhea" id="RHEA-COMP:9704"/>
        <dbReference type="ChEBI" id="CHEBI:15378"/>
        <dbReference type="ChEBI" id="CHEBI:30616"/>
        <dbReference type="ChEBI" id="CHEBI:33019"/>
        <dbReference type="ChEBI" id="CHEBI:57926"/>
        <dbReference type="ChEBI" id="CHEBI:78442"/>
        <dbReference type="ChEBI" id="CHEBI:78534"/>
        <dbReference type="ChEBI" id="CHEBI:456215"/>
        <dbReference type="EC" id="6.1.1.3"/>
    </reaction>
</comment>
<comment type="similarity">
    <text evidence="2 14">Belongs to the class-II aminoacyl-tRNA synthetase family.</text>
</comment>
<dbReference type="Pfam" id="PF07973">
    <property type="entry name" value="tRNA_SAD"/>
    <property type="match status" value="1"/>
</dbReference>
<dbReference type="SUPFAM" id="SSF52954">
    <property type="entry name" value="Class II aaRS ABD-related"/>
    <property type="match status" value="1"/>
</dbReference>
<dbReference type="Gene3D" id="3.30.980.10">
    <property type="entry name" value="Threonyl-trna Synthetase, Chain A, domain 2"/>
    <property type="match status" value="1"/>
</dbReference>
<dbReference type="InterPro" id="IPR012947">
    <property type="entry name" value="tRNA_SAD"/>
</dbReference>
<dbReference type="GO" id="GO:0004829">
    <property type="term" value="F:threonine-tRNA ligase activity"/>
    <property type="evidence" value="ECO:0007669"/>
    <property type="project" value="UniProtKB-UniRule"/>
</dbReference>
<evidence type="ECO:0000256" key="5">
    <source>
        <dbReference type="ARBA" id="ARBA00022598"/>
    </source>
</evidence>
<evidence type="ECO:0000259" key="15">
    <source>
        <dbReference type="PROSITE" id="PS50862"/>
    </source>
</evidence>
<dbReference type="GO" id="GO:0005829">
    <property type="term" value="C:cytosol"/>
    <property type="evidence" value="ECO:0007669"/>
    <property type="project" value="TreeGrafter"/>
</dbReference>
<keyword evidence="6 14" id="KW-0479">Metal-binding</keyword>
<protein>
    <recommendedName>
        <fullName evidence="14">Threonine--tRNA ligase</fullName>
        <ecNumber evidence="14">6.1.1.3</ecNumber>
    </recommendedName>
    <alternativeName>
        <fullName evidence="14">Threonyl-tRNA synthetase</fullName>
        <shortName evidence="14">ThrRS</shortName>
    </alternativeName>
</protein>
<dbReference type="InterPro" id="IPR006195">
    <property type="entry name" value="aa-tRNA-synth_II"/>
</dbReference>
<dbReference type="FunFam" id="3.30.980.10:FF:000005">
    <property type="entry name" value="Threonyl-tRNA synthetase, mitochondrial"/>
    <property type="match status" value="1"/>
</dbReference>
<dbReference type="SUPFAM" id="SSF55681">
    <property type="entry name" value="Class II aaRS and biotin synthetases"/>
    <property type="match status" value="1"/>
</dbReference>
<dbReference type="CDD" id="cd00771">
    <property type="entry name" value="ThrRS_core"/>
    <property type="match status" value="1"/>
</dbReference>
<dbReference type="RefSeq" id="WP_137014677.1">
    <property type="nucleotide sequence ID" value="NZ_SZPX01000007.1"/>
</dbReference>
<feature type="binding site" evidence="14">
    <location>
        <position position="351"/>
    </location>
    <ligand>
        <name>Zn(2+)</name>
        <dbReference type="ChEBI" id="CHEBI:29105"/>
        <note>catalytic</note>
    </ligand>
</feature>
<dbReference type="InterPro" id="IPR002314">
    <property type="entry name" value="aa-tRNA-synt_IIb"/>
</dbReference>
<keyword evidence="11 14" id="KW-0648">Protein biosynthesis</keyword>
<dbReference type="Gene3D" id="3.30.54.20">
    <property type="match status" value="1"/>
</dbReference>
<dbReference type="InterPro" id="IPR018163">
    <property type="entry name" value="Thr/Ala-tRNA-synth_IIc_edit"/>
</dbReference>
<dbReference type="InterPro" id="IPR047246">
    <property type="entry name" value="ThrRS_anticodon"/>
</dbReference>
<dbReference type="EMBL" id="SZPX01000007">
    <property type="protein sequence ID" value="TKI68651.1"/>
    <property type="molecule type" value="Genomic_DNA"/>
</dbReference>
<evidence type="ECO:0000256" key="3">
    <source>
        <dbReference type="ARBA" id="ARBA00022490"/>
    </source>
</evidence>
<dbReference type="FunFam" id="3.30.930.10:FF:000019">
    <property type="entry name" value="Threonine--tRNA ligase"/>
    <property type="match status" value="1"/>
</dbReference>
<evidence type="ECO:0000256" key="9">
    <source>
        <dbReference type="ARBA" id="ARBA00022840"/>
    </source>
</evidence>
<feature type="binding site" evidence="14">
    <location>
        <position position="476"/>
    </location>
    <ligand>
        <name>Zn(2+)</name>
        <dbReference type="ChEBI" id="CHEBI:29105"/>
        <note>catalytic</note>
    </ligand>
</feature>
<dbReference type="PROSITE" id="PS50862">
    <property type="entry name" value="AA_TRNA_LIGASE_II"/>
    <property type="match status" value="1"/>
</dbReference>
<evidence type="ECO:0000256" key="4">
    <source>
        <dbReference type="ARBA" id="ARBA00022555"/>
    </source>
</evidence>